<name>A0A085N962_9BILA</name>
<evidence type="ECO:0000313" key="1">
    <source>
        <dbReference type="EMBL" id="KFD66008.1"/>
    </source>
</evidence>
<organism evidence="1">
    <name type="scientific">Trichuris suis</name>
    <name type="common">pig whipworm</name>
    <dbReference type="NCBI Taxonomy" id="68888"/>
    <lineage>
        <taxon>Eukaryota</taxon>
        <taxon>Metazoa</taxon>
        <taxon>Ecdysozoa</taxon>
        <taxon>Nematoda</taxon>
        <taxon>Enoplea</taxon>
        <taxon>Dorylaimia</taxon>
        <taxon>Trichinellida</taxon>
        <taxon>Trichuridae</taxon>
        <taxon>Trichuris</taxon>
    </lineage>
</organism>
<gene>
    <name evidence="1" type="ORF">M514_03188</name>
</gene>
<dbReference type="AlphaFoldDB" id="A0A085N962"/>
<proteinExistence type="predicted"/>
<dbReference type="EMBL" id="KL367529">
    <property type="protein sequence ID" value="KFD66008.1"/>
    <property type="molecule type" value="Genomic_DNA"/>
</dbReference>
<sequence length="74" mass="8707">MSFYKKTILEKCCYMLMMIMLKNMHGLRAYTNAISVDKWQPIEILTTKREETMVTSRLLGTRIQLCLALLQFLS</sequence>
<protein>
    <submittedName>
        <fullName evidence="1">Uncharacterized protein</fullName>
    </submittedName>
</protein>
<dbReference type="Proteomes" id="UP000030758">
    <property type="component" value="Unassembled WGS sequence"/>
</dbReference>
<accession>A0A085N962</accession>
<reference evidence="1" key="1">
    <citation type="journal article" date="2014" name="Nat. Genet.">
        <title>Genome and transcriptome of the porcine whipworm Trichuris suis.</title>
        <authorList>
            <person name="Jex A.R."/>
            <person name="Nejsum P."/>
            <person name="Schwarz E.M."/>
            <person name="Hu L."/>
            <person name="Young N.D."/>
            <person name="Hall R.S."/>
            <person name="Korhonen P.K."/>
            <person name="Liao S."/>
            <person name="Thamsborg S."/>
            <person name="Xia J."/>
            <person name="Xu P."/>
            <person name="Wang S."/>
            <person name="Scheerlinck J.P."/>
            <person name="Hofmann A."/>
            <person name="Sternberg P.W."/>
            <person name="Wang J."/>
            <person name="Gasser R.B."/>
        </authorList>
    </citation>
    <scope>NUCLEOTIDE SEQUENCE [LARGE SCALE GENOMIC DNA]</scope>
    <source>
        <strain evidence="1">DCEP-RM93F</strain>
    </source>
</reference>